<reference evidence="1" key="1">
    <citation type="submission" date="2020-08" db="EMBL/GenBank/DDBJ databases">
        <title>Multicomponent nature underlies the extraordinary mechanical properties of spider dragline silk.</title>
        <authorList>
            <person name="Kono N."/>
            <person name="Nakamura H."/>
            <person name="Mori M."/>
            <person name="Yoshida Y."/>
            <person name="Ohtoshi R."/>
            <person name="Malay A.D."/>
            <person name="Moran D.A.P."/>
            <person name="Tomita M."/>
            <person name="Numata K."/>
            <person name="Arakawa K."/>
        </authorList>
    </citation>
    <scope>NUCLEOTIDE SEQUENCE</scope>
</reference>
<protein>
    <submittedName>
        <fullName evidence="1">Uncharacterized protein</fullName>
    </submittedName>
</protein>
<keyword evidence="2" id="KW-1185">Reference proteome</keyword>
<sequence>MFYHFRRVYIRPTEMQHSSGCCSDFLKFRRARNLCYFTGNSVVIYAEESAKAYGFEFDLFPTVSEHCVLLLLCCITVTSAVLMPF</sequence>
<dbReference type="AlphaFoldDB" id="A0A8X6TIX2"/>
<proteinExistence type="predicted"/>
<dbReference type="Proteomes" id="UP000887013">
    <property type="component" value="Unassembled WGS sequence"/>
</dbReference>
<name>A0A8X6TIX2_NEPPI</name>
<organism evidence="1 2">
    <name type="scientific">Nephila pilipes</name>
    <name type="common">Giant wood spider</name>
    <name type="synonym">Nephila maculata</name>
    <dbReference type="NCBI Taxonomy" id="299642"/>
    <lineage>
        <taxon>Eukaryota</taxon>
        <taxon>Metazoa</taxon>
        <taxon>Ecdysozoa</taxon>
        <taxon>Arthropoda</taxon>
        <taxon>Chelicerata</taxon>
        <taxon>Arachnida</taxon>
        <taxon>Araneae</taxon>
        <taxon>Araneomorphae</taxon>
        <taxon>Entelegynae</taxon>
        <taxon>Araneoidea</taxon>
        <taxon>Nephilidae</taxon>
        <taxon>Nephila</taxon>
    </lineage>
</organism>
<comment type="caution">
    <text evidence="1">The sequence shown here is derived from an EMBL/GenBank/DDBJ whole genome shotgun (WGS) entry which is preliminary data.</text>
</comment>
<dbReference type="EMBL" id="BMAW01105496">
    <property type="protein sequence ID" value="GFT19523.1"/>
    <property type="molecule type" value="Genomic_DNA"/>
</dbReference>
<accession>A0A8X6TIX2</accession>
<gene>
    <name evidence="1" type="ORF">NPIL_587211</name>
</gene>
<evidence type="ECO:0000313" key="1">
    <source>
        <dbReference type="EMBL" id="GFT19523.1"/>
    </source>
</evidence>
<evidence type="ECO:0000313" key="2">
    <source>
        <dbReference type="Proteomes" id="UP000887013"/>
    </source>
</evidence>